<organism evidence="2 3">
    <name type="scientific">Janthinobacterium fluminis</name>
    <dbReference type="NCBI Taxonomy" id="2987524"/>
    <lineage>
        <taxon>Bacteria</taxon>
        <taxon>Pseudomonadati</taxon>
        <taxon>Pseudomonadota</taxon>
        <taxon>Betaproteobacteria</taxon>
        <taxon>Burkholderiales</taxon>
        <taxon>Oxalobacteraceae</taxon>
        <taxon>Janthinobacterium</taxon>
    </lineage>
</organism>
<name>A0ABT5K7E9_9BURK</name>
<dbReference type="EMBL" id="JAQQXR010000017">
    <property type="protein sequence ID" value="MDC8760716.1"/>
    <property type="molecule type" value="Genomic_DNA"/>
</dbReference>
<evidence type="ECO:0000313" key="2">
    <source>
        <dbReference type="EMBL" id="MDC8760716.1"/>
    </source>
</evidence>
<protein>
    <submittedName>
        <fullName evidence="2">DUF3108 domain-containing protein</fullName>
    </submittedName>
</protein>
<dbReference type="Pfam" id="PF11306">
    <property type="entry name" value="DUF3108"/>
    <property type="match status" value="1"/>
</dbReference>
<accession>A0ABT5K7E9</accession>
<gene>
    <name evidence="2" type="ORF">OIK44_24325</name>
</gene>
<feature type="signal peptide" evidence="1">
    <location>
        <begin position="1"/>
        <end position="24"/>
    </location>
</feature>
<dbReference type="Proteomes" id="UP001221208">
    <property type="component" value="Unassembled WGS sequence"/>
</dbReference>
<comment type="caution">
    <text evidence="2">The sequence shown here is derived from an EMBL/GenBank/DDBJ whole genome shotgun (WGS) entry which is preliminary data.</text>
</comment>
<feature type="chain" id="PRO_5045800673" evidence="1">
    <location>
        <begin position="25"/>
        <end position="250"/>
    </location>
</feature>
<proteinExistence type="predicted"/>
<evidence type="ECO:0000256" key="1">
    <source>
        <dbReference type="SAM" id="SignalP"/>
    </source>
</evidence>
<keyword evidence="3" id="KW-1185">Reference proteome</keyword>
<dbReference type="InterPro" id="IPR021457">
    <property type="entry name" value="DUF3108"/>
</dbReference>
<evidence type="ECO:0000313" key="3">
    <source>
        <dbReference type="Proteomes" id="UP001221208"/>
    </source>
</evidence>
<dbReference type="RefSeq" id="WP_273674674.1">
    <property type="nucleotide sequence ID" value="NZ_JAQQXR010000017.1"/>
</dbReference>
<reference evidence="2 3" key="1">
    <citation type="submission" date="2022-10" db="EMBL/GenBank/DDBJ databases">
        <title>Janthinobacterium sp. hw3 Genome sequencing.</title>
        <authorList>
            <person name="Park S."/>
        </authorList>
    </citation>
    <scope>NUCLEOTIDE SEQUENCE [LARGE SCALE GENOMIC DNA]</scope>
    <source>
        <strain evidence="3">hw3</strain>
    </source>
</reference>
<keyword evidence="1" id="KW-0732">Signal</keyword>
<sequence length="250" mass="27403">MLKTTLQRTLAAALLAATLAPALAAAKHPSVKRAFNVPPSADLSYSIKARQRGMSLGGENLTVWRAGDGSYSLVSETRAALFGKILENKSEGAIDDYGLAPALYTEKRFRKEASTATFKRDSKTIVFGDSDESYPLKGGEQDRNSAPWQLAAVARGAPEQFTPGSEWTFFVAGRRDAEPWIFKVVKQESVRTGEGEVNAVHLVKAPPPDAKGQQVDLWLAPSLEWYPVRLRFADSDGDYVEQTLEKITKK</sequence>